<keyword evidence="1 10" id="KW-0963">Cytoplasm</keyword>
<evidence type="ECO:0000256" key="1">
    <source>
        <dbReference type="ARBA" id="ARBA00022490"/>
    </source>
</evidence>
<dbReference type="GO" id="GO:0051301">
    <property type="term" value="P:cell division"/>
    <property type="evidence" value="ECO:0007669"/>
    <property type="project" value="UniProtKB-KW"/>
</dbReference>
<dbReference type="AlphaFoldDB" id="A0A4R3TE98"/>
<keyword evidence="2 10" id="KW-0436">Ligase</keyword>
<feature type="domain" description="Mur ligase C-terminal" evidence="13">
    <location>
        <begin position="322"/>
        <end position="445"/>
    </location>
</feature>
<dbReference type="SUPFAM" id="SSF53244">
    <property type="entry name" value="MurD-like peptide ligases, peptide-binding domain"/>
    <property type="match status" value="1"/>
</dbReference>
<dbReference type="PANTHER" id="PTHR43024:SF1">
    <property type="entry name" value="UDP-N-ACETYLMURAMOYL-TRIPEPTIDE--D-ALANYL-D-ALANINE LIGASE"/>
    <property type="match status" value="1"/>
</dbReference>
<feature type="domain" description="Mur ligase N-terminal catalytic" evidence="12">
    <location>
        <begin position="26"/>
        <end position="101"/>
    </location>
</feature>
<gene>
    <name evidence="10" type="primary">murF</name>
    <name evidence="15" type="ORF">EDD61_10722</name>
</gene>
<dbReference type="GO" id="GO:0071555">
    <property type="term" value="P:cell wall organization"/>
    <property type="evidence" value="ECO:0007669"/>
    <property type="project" value="UniProtKB-KW"/>
</dbReference>
<dbReference type="InterPro" id="IPR036615">
    <property type="entry name" value="Mur_ligase_C_dom_sf"/>
</dbReference>
<dbReference type="InterPro" id="IPR004101">
    <property type="entry name" value="Mur_ligase_C"/>
</dbReference>
<evidence type="ECO:0000256" key="7">
    <source>
        <dbReference type="ARBA" id="ARBA00022984"/>
    </source>
</evidence>
<keyword evidence="8 10" id="KW-0131">Cell cycle</keyword>
<dbReference type="InterPro" id="IPR000713">
    <property type="entry name" value="Mur_ligase_N"/>
</dbReference>
<evidence type="ECO:0000313" key="16">
    <source>
        <dbReference type="Proteomes" id="UP000295773"/>
    </source>
</evidence>
<proteinExistence type="inferred from homology"/>
<dbReference type="Gene3D" id="3.40.1390.10">
    <property type="entry name" value="MurE/MurF, N-terminal domain"/>
    <property type="match status" value="1"/>
</dbReference>
<evidence type="ECO:0000256" key="10">
    <source>
        <dbReference type="HAMAP-Rule" id="MF_02019"/>
    </source>
</evidence>
<dbReference type="Proteomes" id="UP000295773">
    <property type="component" value="Unassembled WGS sequence"/>
</dbReference>
<keyword evidence="5 10" id="KW-0067">ATP-binding</keyword>
<evidence type="ECO:0000256" key="4">
    <source>
        <dbReference type="ARBA" id="ARBA00022741"/>
    </source>
</evidence>
<dbReference type="GO" id="GO:0008360">
    <property type="term" value="P:regulation of cell shape"/>
    <property type="evidence" value="ECO:0007669"/>
    <property type="project" value="UniProtKB-KW"/>
</dbReference>
<dbReference type="InterPro" id="IPR005863">
    <property type="entry name" value="UDP-N-AcMur_synth"/>
</dbReference>
<name>A0A4R3TE98_9FIRM</name>
<comment type="caution">
    <text evidence="15">The sequence shown here is derived from an EMBL/GenBank/DDBJ whole genome shotgun (WGS) entry which is preliminary data.</text>
</comment>
<evidence type="ECO:0000256" key="3">
    <source>
        <dbReference type="ARBA" id="ARBA00022618"/>
    </source>
</evidence>
<dbReference type="InterPro" id="IPR035911">
    <property type="entry name" value="MurE/MurF_N"/>
</dbReference>
<dbReference type="NCBIfam" id="TIGR01143">
    <property type="entry name" value="murF"/>
    <property type="match status" value="1"/>
</dbReference>
<reference evidence="15 16" key="1">
    <citation type="submission" date="2019-03" db="EMBL/GenBank/DDBJ databases">
        <title>Genomic Encyclopedia of Type Strains, Phase IV (KMG-IV): sequencing the most valuable type-strain genomes for metagenomic binning, comparative biology and taxonomic classification.</title>
        <authorList>
            <person name="Goeker M."/>
        </authorList>
    </citation>
    <scope>NUCLEOTIDE SEQUENCE [LARGE SCALE GENOMIC DNA]</scope>
    <source>
        <strain evidence="15 16">DSM 29481</strain>
    </source>
</reference>
<feature type="domain" description="Mur ligase central" evidence="14">
    <location>
        <begin position="111"/>
        <end position="299"/>
    </location>
</feature>
<evidence type="ECO:0000256" key="11">
    <source>
        <dbReference type="RuleBase" id="RU004136"/>
    </source>
</evidence>
<evidence type="ECO:0000256" key="5">
    <source>
        <dbReference type="ARBA" id="ARBA00022840"/>
    </source>
</evidence>
<comment type="pathway">
    <text evidence="10 11">Cell wall biogenesis; peptidoglycan biosynthesis.</text>
</comment>
<evidence type="ECO:0000259" key="14">
    <source>
        <dbReference type="Pfam" id="PF08245"/>
    </source>
</evidence>
<protein>
    <recommendedName>
        <fullName evidence="10 11">UDP-N-acetylmuramoyl-tripeptide--D-alanyl-D-alanine ligase</fullName>
        <ecNumber evidence="10 11">6.3.2.10</ecNumber>
    </recommendedName>
    <alternativeName>
        <fullName evidence="10">D-alanyl-D-alanine-adding enzyme</fullName>
    </alternativeName>
</protein>
<dbReference type="InterPro" id="IPR036565">
    <property type="entry name" value="Mur-like_cat_sf"/>
</dbReference>
<dbReference type="GO" id="GO:0005524">
    <property type="term" value="F:ATP binding"/>
    <property type="evidence" value="ECO:0007669"/>
    <property type="project" value="UniProtKB-UniRule"/>
</dbReference>
<evidence type="ECO:0000256" key="8">
    <source>
        <dbReference type="ARBA" id="ARBA00023306"/>
    </source>
</evidence>
<keyword evidence="4 10" id="KW-0547">Nucleotide-binding</keyword>
<dbReference type="UniPathway" id="UPA00219"/>
<keyword evidence="6 10" id="KW-0133">Cell shape</keyword>
<comment type="similarity">
    <text evidence="10">Belongs to the MurCDEF family. MurF subfamily.</text>
</comment>
<dbReference type="GO" id="GO:0005737">
    <property type="term" value="C:cytoplasm"/>
    <property type="evidence" value="ECO:0007669"/>
    <property type="project" value="UniProtKB-SubCell"/>
</dbReference>
<dbReference type="Pfam" id="PF01225">
    <property type="entry name" value="Mur_ligase"/>
    <property type="match status" value="1"/>
</dbReference>
<dbReference type="Gene3D" id="3.40.1190.10">
    <property type="entry name" value="Mur-like, catalytic domain"/>
    <property type="match status" value="1"/>
</dbReference>
<evidence type="ECO:0000256" key="9">
    <source>
        <dbReference type="ARBA" id="ARBA00023316"/>
    </source>
</evidence>
<evidence type="ECO:0000256" key="6">
    <source>
        <dbReference type="ARBA" id="ARBA00022960"/>
    </source>
</evidence>
<organism evidence="15 16">
    <name type="scientific">Longicatena caecimuris</name>
    <dbReference type="NCBI Taxonomy" id="1796635"/>
    <lineage>
        <taxon>Bacteria</taxon>
        <taxon>Bacillati</taxon>
        <taxon>Bacillota</taxon>
        <taxon>Erysipelotrichia</taxon>
        <taxon>Erysipelotrichales</taxon>
        <taxon>Erysipelotrichaceae</taxon>
        <taxon>Longicatena</taxon>
    </lineage>
</organism>
<dbReference type="GO" id="GO:0008766">
    <property type="term" value="F:UDP-N-acetylmuramoylalanyl-D-glutamyl-2,6-diaminopimelate-D-alanyl-D-alanine ligase activity"/>
    <property type="evidence" value="ECO:0007669"/>
    <property type="project" value="RHEA"/>
</dbReference>
<keyword evidence="7 10" id="KW-0573">Peptidoglycan synthesis</keyword>
<dbReference type="InterPro" id="IPR013221">
    <property type="entry name" value="Mur_ligase_cen"/>
</dbReference>
<comment type="catalytic activity">
    <reaction evidence="10 11">
        <text>D-alanyl-D-alanine + UDP-N-acetyl-alpha-D-muramoyl-L-alanyl-gamma-D-glutamyl-meso-2,6-diaminopimelate + ATP = UDP-N-acetyl-alpha-D-muramoyl-L-alanyl-gamma-D-glutamyl-meso-2,6-diaminopimeloyl-D-alanyl-D-alanine + ADP + phosphate + H(+)</text>
        <dbReference type="Rhea" id="RHEA:28374"/>
        <dbReference type="ChEBI" id="CHEBI:15378"/>
        <dbReference type="ChEBI" id="CHEBI:30616"/>
        <dbReference type="ChEBI" id="CHEBI:43474"/>
        <dbReference type="ChEBI" id="CHEBI:57822"/>
        <dbReference type="ChEBI" id="CHEBI:61386"/>
        <dbReference type="ChEBI" id="CHEBI:83905"/>
        <dbReference type="ChEBI" id="CHEBI:456216"/>
        <dbReference type="EC" id="6.3.2.10"/>
    </reaction>
</comment>
<evidence type="ECO:0000259" key="12">
    <source>
        <dbReference type="Pfam" id="PF01225"/>
    </source>
</evidence>
<evidence type="ECO:0000256" key="2">
    <source>
        <dbReference type="ARBA" id="ARBA00022598"/>
    </source>
</evidence>
<dbReference type="InterPro" id="IPR051046">
    <property type="entry name" value="MurCDEF_CellWall_CoF430Synth"/>
</dbReference>
<evidence type="ECO:0000313" key="15">
    <source>
        <dbReference type="EMBL" id="TCU60333.1"/>
    </source>
</evidence>
<dbReference type="SUPFAM" id="SSF63418">
    <property type="entry name" value="MurE/MurF N-terminal domain"/>
    <property type="match status" value="1"/>
</dbReference>
<feature type="binding site" evidence="10">
    <location>
        <begin position="113"/>
        <end position="119"/>
    </location>
    <ligand>
        <name>ATP</name>
        <dbReference type="ChEBI" id="CHEBI:30616"/>
    </ligand>
</feature>
<dbReference type="HAMAP" id="MF_02019">
    <property type="entry name" value="MurF"/>
    <property type="match status" value="1"/>
</dbReference>
<dbReference type="Pfam" id="PF02875">
    <property type="entry name" value="Mur_ligase_C"/>
    <property type="match status" value="1"/>
</dbReference>
<dbReference type="PANTHER" id="PTHR43024">
    <property type="entry name" value="UDP-N-ACETYLMURAMOYL-TRIPEPTIDE--D-ALANYL-D-ALANINE LIGASE"/>
    <property type="match status" value="1"/>
</dbReference>
<keyword evidence="9 10" id="KW-0961">Cell wall biogenesis/degradation</keyword>
<keyword evidence="16" id="KW-1185">Reference proteome</keyword>
<sequence>MIIRSIDAIIRMLDADYIENGAIEDKIQGVCIDSRKVVEGNLYIPIHGVKNNGHAYVAQAIANGAKAVLWERKEPNPPKEVVVILVEDTTKALQDLAKAYRHQLNMKVVGITGSNGKTSTKDILASLLQEHYITQKTLGNYNNEIGVPLTLLSLSENVEAAVIEMGMENLGELSFLTHMVEPDIAIISNVGTAHLENLKTMENIAKAKLEIVEGLKEHGLFIYNGDQEILQNAVTHAQIPGHIRIRTFGVKPQNDYVISHITQKREGVSFCLNDDVCPYHVDMIGKHQAMNATAAWIAAKALGLSVEEIREGYQNIEKTGLRNELVDFGKCLILNDSYKSNPQSALAALDTMEEFDVPYKIAVLGDMLELGDTSDMIHYTLGKDLAKYHLNEVLTIGDMARYITQGAFNNLTGVHIEHFTDKEALICYLRPYEHKDCMLLVKGSRGMKLDEVVDALVKKEEEVVK</sequence>
<dbReference type="GO" id="GO:0047480">
    <property type="term" value="F:UDP-N-acetylmuramoyl-tripeptide-D-alanyl-D-alanine ligase activity"/>
    <property type="evidence" value="ECO:0007669"/>
    <property type="project" value="UniProtKB-UniRule"/>
</dbReference>
<dbReference type="RefSeq" id="WP_132224433.1">
    <property type="nucleotide sequence ID" value="NZ_JANKBG010000007.1"/>
</dbReference>
<dbReference type="Gene3D" id="3.90.190.20">
    <property type="entry name" value="Mur ligase, C-terminal domain"/>
    <property type="match status" value="1"/>
</dbReference>
<evidence type="ECO:0000259" key="13">
    <source>
        <dbReference type="Pfam" id="PF02875"/>
    </source>
</evidence>
<dbReference type="EC" id="6.3.2.10" evidence="10 11"/>
<keyword evidence="3 10" id="KW-0132">Cell division</keyword>
<dbReference type="Pfam" id="PF08245">
    <property type="entry name" value="Mur_ligase_M"/>
    <property type="match status" value="1"/>
</dbReference>
<dbReference type="SUPFAM" id="SSF53623">
    <property type="entry name" value="MurD-like peptide ligases, catalytic domain"/>
    <property type="match status" value="1"/>
</dbReference>
<comment type="subcellular location">
    <subcellularLocation>
        <location evidence="10 11">Cytoplasm</location>
    </subcellularLocation>
</comment>
<accession>A0A4R3TE98</accession>
<dbReference type="EMBL" id="SMBP01000007">
    <property type="protein sequence ID" value="TCU60333.1"/>
    <property type="molecule type" value="Genomic_DNA"/>
</dbReference>
<dbReference type="GO" id="GO:0009252">
    <property type="term" value="P:peptidoglycan biosynthetic process"/>
    <property type="evidence" value="ECO:0007669"/>
    <property type="project" value="UniProtKB-UniRule"/>
</dbReference>
<comment type="function">
    <text evidence="10 11">Involved in cell wall formation. Catalyzes the final step in the synthesis of UDP-N-acetylmuramoyl-pentapeptide, the precursor of murein.</text>
</comment>